<reference evidence="1" key="2">
    <citation type="journal article" date="2020" name="Nat. Commun.">
        <title>Large-scale genome sequencing of mycorrhizal fungi provides insights into the early evolution of symbiotic traits.</title>
        <authorList>
            <person name="Miyauchi S."/>
            <person name="Kiss E."/>
            <person name="Kuo A."/>
            <person name="Drula E."/>
            <person name="Kohler A."/>
            <person name="Sanchez-Garcia M."/>
            <person name="Morin E."/>
            <person name="Andreopoulos B."/>
            <person name="Barry K.W."/>
            <person name="Bonito G."/>
            <person name="Buee M."/>
            <person name="Carver A."/>
            <person name="Chen C."/>
            <person name="Cichocki N."/>
            <person name="Clum A."/>
            <person name="Culley D."/>
            <person name="Crous P.W."/>
            <person name="Fauchery L."/>
            <person name="Girlanda M."/>
            <person name="Hayes R.D."/>
            <person name="Keri Z."/>
            <person name="LaButti K."/>
            <person name="Lipzen A."/>
            <person name="Lombard V."/>
            <person name="Magnuson J."/>
            <person name="Maillard F."/>
            <person name="Murat C."/>
            <person name="Nolan M."/>
            <person name="Ohm R.A."/>
            <person name="Pangilinan J."/>
            <person name="Pereira M.F."/>
            <person name="Perotto S."/>
            <person name="Peter M."/>
            <person name="Pfister S."/>
            <person name="Riley R."/>
            <person name="Sitrit Y."/>
            <person name="Stielow J.B."/>
            <person name="Szollosi G."/>
            <person name="Zifcakova L."/>
            <person name="Stursova M."/>
            <person name="Spatafora J.W."/>
            <person name="Tedersoo L."/>
            <person name="Vaario L.M."/>
            <person name="Yamada A."/>
            <person name="Yan M."/>
            <person name="Wang P."/>
            <person name="Xu J."/>
            <person name="Bruns T."/>
            <person name="Baldrian P."/>
            <person name="Vilgalys R."/>
            <person name="Dunand C."/>
            <person name="Henrissat B."/>
            <person name="Grigoriev I.V."/>
            <person name="Hibbett D."/>
            <person name="Nagy L.G."/>
            <person name="Martin F.M."/>
        </authorList>
    </citation>
    <scope>NUCLEOTIDE SEQUENCE</scope>
    <source>
        <strain evidence="1">BED1</strain>
    </source>
</reference>
<dbReference type="AlphaFoldDB" id="A0AAD4GCL1"/>
<protein>
    <submittedName>
        <fullName evidence="1">Uncharacterized protein</fullName>
    </submittedName>
</protein>
<accession>A0AAD4GCL1</accession>
<dbReference type="EMBL" id="WHUW01000018">
    <property type="protein sequence ID" value="KAF8437580.1"/>
    <property type="molecule type" value="Genomic_DNA"/>
</dbReference>
<gene>
    <name evidence="1" type="ORF">L210DRAFT_2335655</name>
</gene>
<evidence type="ECO:0000313" key="1">
    <source>
        <dbReference type="EMBL" id="KAF8437580.1"/>
    </source>
</evidence>
<organism evidence="1 2">
    <name type="scientific">Boletus edulis BED1</name>
    <dbReference type="NCBI Taxonomy" id="1328754"/>
    <lineage>
        <taxon>Eukaryota</taxon>
        <taxon>Fungi</taxon>
        <taxon>Dikarya</taxon>
        <taxon>Basidiomycota</taxon>
        <taxon>Agaricomycotina</taxon>
        <taxon>Agaricomycetes</taxon>
        <taxon>Agaricomycetidae</taxon>
        <taxon>Boletales</taxon>
        <taxon>Boletineae</taxon>
        <taxon>Boletaceae</taxon>
        <taxon>Boletoideae</taxon>
        <taxon>Boletus</taxon>
    </lineage>
</organism>
<comment type="caution">
    <text evidence="1">The sequence shown here is derived from an EMBL/GenBank/DDBJ whole genome shotgun (WGS) entry which is preliminary data.</text>
</comment>
<reference evidence="1" key="1">
    <citation type="submission" date="2019-10" db="EMBL/GenBank/DDBJ databases">
        <authorList>
            <consortium name="DOE Joint Genome Institute"/>
            <person name="Kuo A."/>
            <person name="Miyauchi S."/>
            <person name="Kiss E."/>
            <person name="Drula E."/>
            <person name="Kohler A."/>
            <person name="Sanchez-Garcia M."/>
            <person name="Andreopoulos B."/>
            <person name="Barry K.W."/>
            <person name="Bonito G."/>
            <person name="Buee M."/>
            <person name="Carver A."/>
            <person name="Chen C."/>
            <person name="Cichocki N."/>
            <person name="Clum A."/>
            <person name="Culley D."/>
            <person name="Crous P.W."/>
            <person name="Fauchery L."/>
            <person name="Girlanda M."/>
            <person name="Hayes R."/>
            <person name="Keri Z."/>
            <person name="LaButti K."/>
            <person name="Lipzen A."/>
            <person name="Lombard V."/>
            <person name="Magnuson J."/>
            <person name="Maillard F."/>
            <person name="Morin E."/>
            <person name="Murat C."/>
            <person name="Nolan M."/>
            <person name="Ohm R."/>
            <person name="Pangilinan J."/>
            <person name="Pereira M."/>
            <person name="Perotto S."/>
            <person name="Peter M."/>
            <person name="Riley R."/>
            <person name="Sitrit Y."/>
            <person name="Stielow B."/>
            <person name="Szollosi G."/>
            <person name="Zifcakova L."/>
            <person name="Stursova M."/>
            <person name="Spatafora J.W."/>
            <person name="Tedersoo L."/>
            <person name="Vaario L.-M."/>
            <person name="Yamada A."/>
            <person name="Yan M."/>
            <person name="Wang P."/>
            <person name="Xu J."/>
            <person name="Bruns T."/>
            <person name="Baldrian P."/>
            <person name="Vilgalys R."/>
            <person name="Henrissat B."/>
            <person name="Grigoriev I.V."/>
            <person name="Hibbett D."/>
            <person name="Nagy L.G."/>
            <person name="Martin F.M."/>
        </authorList>
    </citation>
    <scope>NUCLEOTIDE SEQUENCE</scope>
    <source>
        <strain evidence="1">BED1</strain>
    </source>
</reference>
<keyword evidence="2" id="KW-1185">Reference proteome</keyword>
<sequence>MYRMPLISPLAIIPTILQNLSKSLLSHNEQLGELNDIEETISSFNSFGSLFCIPIEQFGRLSDHEKAILIYGSATDLTPDTVILKKASPSEQY</sequence>
<dbReference type="Proteomes" id="UP001194468">
    <property type="component" value="Unassembled WGS sequence"/>
</dbReference>
<proteinExistence type="predicted"/>
<evidence type="ECO:0000313" key="2">
    <source>
        <dbReference type="Proteomes" id="UP001194468"/>
    </source>
</evidence>
<name>A0AAD4GCL1_BOLED</name>